<evidence type="ECO:0000256" key="9">
    <source>
        <dbReference type="SAM" id="MobiDB-lite"/>
    </source>
</evidence>
<dbReference type="RefSeq" id="WP_248342789.1">
    <property type="nucleotide sequence ID" value="NZ_AP025592.1"/>
</dbReference>
<evidence type="ECO:0000256" key="5">
    <source>
        <dbReference type="ARBA" id="ARBA00022692"/>
    </source>
</evidence>
<keyword evidence="4" id="KW-1134">Transmembrane beta strand</keyword>
<evidence type="ECO:0000313" key="12">
    <source>
        <dbReference type="Proteomes" id="UP001162734"/>
    </source>
</evidence>
<dbReference type="InterPro" id="IPR051906">
    <property type="entry name" value="TolC-like"/>
</dbReference>
<keyword evidence="10" id="KW-0732">Signal</keyword>
<name>A0ABM7XEN2_9BACT</name>
<keyword evidence="12" id="KW-1185">Reference proteome</keyword>
<feature type="compositionally biased region" description="Low complexity" evidence="9">
    <location>
        <begin position="244"/>
        <end position="271"/>
    </location>
</feature>
<evidence type="ECO:0000256" key="2">
    <source>
        <dbReference type="ARBA" id="ARBA00007613"/>
    </source>
</evidence>
<evidence type="ECO:0008006" key="13">
    <source>
        <dbReference type="Google" id="ProtNLM"/>
    </source>
</evidence>
<dbReference type="PANTHER" id="PTHR30026:SF21">
    <property type="entry name" value="SLR1270 PROTEIN"/>
    <property type="match status" value="1"/>
</dbReference>
<accession>A0ABM7XEN2</accession>
<reference evidence="12" key="1">
    <citation type="journal article" date="2022" name="Int. J. Syst. Evol. Microbiol.">
        <title>Anaeromyxobacter oryzae sp. nov., Anaeromyxobacter diazotrophicus sp. nov. and Anaeromyxobacter paludicola sp. nov., isolated from paddy soils.</title>
        <authorList>
            <person name="Itoh H."/>
            <person name="Xu Z."/>
            <person name="Mise K."/>
            <person name="Masuda Y."/>
            <person name="Ushijima N."/>
            <person name="Hayakawa C."/>
            <person name="Shiratori Y."/>
            <person name="Senoo K."/>
        </authorList>
    </citation>
    <scope>NUCLEOTIDE SEQUENCE [LARGE SCALE GENOMIC DNA]</scope>
    <source>
        <strain evidence="12">Red630</strain>
    </source>
</reference>
<feature type="compositionally biased region" description="Gly residues" evidence="9">
    <location>
        <begin position="277"/>
        <end position="286"/>
    </location>
</feature>
<dbReference type="EMBL" id="AP025592">
    <property type="protein sequence ID" value="BDG10340.1"/>
    <property type="molecule type" value="Genomic_DNA"/>
</dbReference>
<evidence type="ECO:0000256" key="6">
    <source>
        <dbReference type="ARBA" id="ARBA00023136"/>
    </source>
</evidence>
<feature type="chain" id="PRO_5045276410" description="Outer membrane efflux protein" evidence="10">
    <location>
        <begin position="22"/>
        <end position="465"/>
    </location>
</feature>
<dbReference type="InterPro" id="IPR003423">
    <property type="entry name" value="OMP_efflux"/>
</dbReference>
<evidence type="ECO:0000313" key="11">
    <source>
        <dbReference type="EMBL" id="BDG10340.1"/>
    </source>
</evidence>
<gene>
    <name evidence="11" type="ORF">AMPC_34530</name>
</gene>
<evidence type="ECO:0000256" key="10">
    <source>
        <dbReference type="SAM" id="SignalP"/>
    </source>
</evidence>
<evidence type="ECO:0000256" key="8">
    <source>
        <dbReference type="SAM" id="Coils"/>
    </source>
</evidence>
<protein>
    <recommendedName>
        <fullName evidence="13">Outer membrane efflux protein</fullName>
    </recommendedName>
</protein>
<comment type="similarity">
    <text evidence="2">Belongs to the outer membrane factor (OMF) (TC 1.B.17) family.</text>
</comment>
<feature type="coiled-coil region" evidence="8">
    <location>
        <begin position="354"/>
        <end position="399"/>
    </location>
</feature>
<feature type="region of interest" description="Disordered" evidence="9">
    <location>
        <begin position="244"/>
        <end position="288"/>
    </location>
</feature>
<feature type="signal peptide" evidence="10">
    <location>
        <begin position="1"/>
        <end position="21"/>
    </location>
</feature>
<proteinExistence type="inferred from homology"/>
<comment type="subcellular location">
    <subcellularLocation>
        <location evidence="1">Cell outer membrane</location>
    </subcellularLocation>
</comment>
<dbReference type="Gene3D" id="1.20.1600.10">
    <property type="entry name" value="Outer membrane efflux proteins (OEP)"/>
    <property type="match status" value="1"/>
</dbReference>
<evidence type="ECO:0000256" key="7">
    <source>
        <dbReference type="ARBA" id="ARBA00023237"/>
    </source>
</evidence>
<keyword evidence="8" id="KW-0175">Coiled coil</keyword>
<evidence type="ECO:0000256" key="1">
    <source>
        <dbReference type="ARBA" id="ARBA00004442"/>
    </source>
</evidence>
<dbReference type="SUPFAM" id="SSF56954">
    <property type="entry name" value="Outer membrane efflux proteins (OEP)"/>
    <property type="match status" value="1"/>
</dbReference>
<sequence>MTRSLISVAAAAVLLAAPARAAESLSLADAIRAAWASHPGLAAGEAQLEAARAQAEAARAGHWPTLGLGARALVTDEPMNAFGLRLDEQRITAGDFAPDRLNAPTPVGGLGLSGSVTVPLYSGGRISAGARAAALGAEAEGESQARRRQELALAVVRSYFGAEVAAEGLAHAEDVRRQAEETERFVRARNARGLLLDSEVARATAFRAQAEAERAGAAQRLASARSALALLVGERAREAQLTTPLAEAPGGAGPSGLSPAPAGAELRAASPSPAPAGEGGGGGAAGGRPDLLAARAQVEAAREGVAAARGGLLPEVFAQGSVETMRSALDQGATWLTAVLGARWNLSLATGREVEAARARAAAAARNLEWQERQAAREVEEAERAIAAADARVRSAEEAVAASESARALRQARHREGLLPLTDVLDAEAGLAGARALLRGSRLEARVARAERQLARGEPVEGVQP</sequence>
<keyword evidence="5" id="KW-0812">Transmembrane</keyword>
<dbReference type="Proteomes" id="UP001162734">
    <property type="component" value="Chromosome"/>
</dbReference>
<evidence type="ECO:0000256" key="4">
    <source>
        <dbReference type="ARBA" id="ARBA00022452"/>
    </source>
</evidence>
<dbReference type="PANTHER" id="PTHR30026">
    <property type="entry name" value="OUTER MEMBRANE PROTEIN TOLC"/>
    <property type="match status" value="1"/>
</dbReference>
<dbReference type="Pfam" id="PF02321">
    <property type="entry name" value="OEP"/>
    <property type="match status" value="2"/>
</dbReference>
<keyword evidence="7" id="KW-0998">Cell outer membrane</keyword>
<evidence type="ECO:0000256" key="3">
    <source>
        <dbReference type="ARBA" id="ARBA00022448"/>
    </source>
</evidence>
<keyword evidence="3" id="KW-0813">Transport</keyword>
<organism evidence="11 12">
    <name type="scientific">Anaeromyxobacter paludicola</name>
    <dbReference type="NCBI Taxonomy" id="2918171"/>
    <lineage>
        <taxon>Bacteria</taxon>
        <taxon>Pseudomonadati</taxon>
        <taxon>Myxococcota</taxon>
        <taxon>Myxococcia</taxon>
        <taxon>Myxococcales</taxon>
        <taxon>Cystobacterineae</taxon>
        <taxon>Anaeromyxobacteraceae</taxon>
        <taxon>Anaeromyxobacter</taxon>
    </lineage>
</organism>
<keyword evidence="6" id="KW-0472">Membrane</keyword>